<reference evidence="1 2" key="1">
    <citation type="submission" date="2016-06" db="EMBL/GenBank/DDBJ databases">
        <authorList>
            <person name="Kjaerup R.B."/>
            <person name="Dalgaard T.S."/>
            <person name="Juul-Madsen H.R."/>
        </authorList>
    </citation>
    <scope>NUCLEOTIDE SEQUENCE [LARGE SCALE GENOMIC DNA]</scope>
</reference>
<name>A0A1X7S3K7_ZYMT9</name>
<gene>
    <name evidence="1" type="ORF">ZT3D7_G8921</name>
</gene>
<dbReference type="EMBL" id="LT853700">
    <property type="protein sequence ID" value="SMQ53767.1"/>
    <property type="molecule type" value="Genomic_DNA"/>
</dbReference>
<evidence type="ECO:0000313" key="1">
    <source>
        <dbReference type="EMBL" id="SMQ53767.1"/>
    </source>
</evidence>
<keyword evidence="2" id="KW-1185">Reference proteome</keyword>
<proteinExistence type="predicted"/>
<dbReference type="AlphaFoldDB" id="A0A1X7S3K7"/>
<sequence>MFDEDDPRSEFLEEFHYRLEREARVDGERDWIDKFGKVDGAMGCGFETDGWEGGGWRCRAEEDVGVFVLDDGEALVWSSLPSRKGKPLNQIMRSAIPPLPNLSETPLVIPTVIMVGRMCMIPLNAAPAPRKA</sequence>
<organism evidence="1 2">
    <name type="scientific">Zymoseptoria tritici (strain ST99CH_3D7)</name>
    <dbReference type="NCBI Taxonomy" id="1276538"/>
    <lineage>
        <taxon>Eukaryota</taxon>
        <taxon>Fungi</taxon>
        <taxon>Dikarya</taxon>
        <taxon>Ascomycota</taxon>
        <taxon>Pezizomycotina</taxon>
        <taxon>Dothideomycetes</taxon>
        <taxon>Dothideomycetidae</taxon>
        <taxon>Mycosphaerellales</taxon>
        <taxon>Mycosphaerellaceae</taxon>
        <taxon>Zymoseptoria</taxon>
    </lineage>
</organism>
<dbReference type="Proteomes" id="UP000215127">
    <property type="component" value="Chromosome 9"/>
</dbReference>
<accession>A0A1X7S3K7</accession>
<evidence type="ECO:0000313" key="2">
    <source>
        <dbReference type="Proteomes" id="UP000215127"/>
    </source>
</evidence>
<protein>
    <submittedName>
        <fullName evidence="1">Uncharacterized protein</fullName>
    </submittedName>
</protein>